<protein>
    <submittedName>
        <fullName evidence="2">NAD(P)/FAD-dependent oxidoreductase</fullName>
        <ecNumber evidence="2">1.-.-.-</ecNumber>
    </submittedName>
</protein>
<keyword evidence="3" id="KW-1185">Reference proteome</keyword>
<gene>
    <name evidence="2" type="ORF">RM545_13150</name>
</gene>
<dbReference type="PRINTS" id="PR00420">
    <property type="entry name" value="RNGMNOXGNASE"/>
</dbReference>
<dbReference type="InterPro" id="IPR050407">
    <property type="entry name" value="Geranylgeranyl_reductase"/>
</dbReference>
<dbReference type="PANTHER" id="PTHR42685">
    <property type="entry name" value="GERANYLGERANYL DIPHOSPHATE REDUCTASE"/>
    <property type="match status" value="1"/>
</dbReference>
<comment type="caution">
    <text evidence="2">The sequence shown here is derived from an EMBL/GenBank/DDBJ whole genome shotgun (WGS) entry which is preliminary data.</text>
</comment>
<dbReference type="PANTHER" id="PTHR42685:SF22">
    <property type="entry name" value="CONDITIONED MEDIUM FACTOR RECEPTOR 1"/>
    <property type="match status" value="1"/>
</dbReference>
<reference evidence="2 3" key="1">
    <citation type="submission" date="2023-09" db="EMBL/GenBank/DDBJ databases">
        <authorList>
            <person name="Rey-Velasco X."/>
        </authorList>
    </citation>
    <scope>NUCLEOTIDE SEQUENCE [LARGE SCALE GENOMIC DNA]</scope>
    <source>
        <strain evidence="2 3">F260</strain>
    </source>
</reference>
<organism evidence="2 3">
    <name type="scientific">Autumnicola lenta</name>
    <dbReference type="NCBI Taxonomy" id="3075593"/>
    <lineage>
        <taxon>Bacteria</taxon>
        <taxon>Pseudomonadati</taxon>
        <taxon>Bacteroidota</taxon>
        <taxon>Flavobacteriia</taxon>
        <taxon>Flavobacteriales</taxon>
        <taxon>Flavobacteriaceae</taxon>
        <taxon>Autumnicola</taxon>
    </lineage>
</organism>
<dbReference type="InterPro" id="IPR002938">
    <property type="entry name" value="FAD-bd"/>
</dbReference>
<dbReference type="Proteomes" id="UP001245285">
    <property type="component" value="Unassembled WGS sequence"/>
</dbReference>
<sequence>MRIGKIAIVGGGLAGLTAAIHLASNNLKVVLFEKDTFPRHKVCGEYLSKEIIPYLNSLDISLKYLAPVEINTLNYSTTSGKKVSSELEMGGIGVSRYALDNYLYKMAVKRGAEIIPETVTDITYSNDIFEITTSEGTELTADFVLGAFGKRSIIDKNLDRNFIQKKSEWLAVKAHYRHEDYPDNLVSLHNFRGGYCGLSKVENGAVNVCYLATYKSFKEHKAPEDYKNNVLSENPHLQSFFQDAKPAFEKDLTIAQVSFDEKSLIENHVLMLGDAAGLIHPLCGNGMAMAIHSGKMASEAILAFHNKKLSNRTEVEEGYQMKWNKEFKTRLLTGRVLQSILINPGMAGVSQNLISKLPFLLPHIIKRTHGKTVA</sequence>
<keyword evidence="2" id="KW-0560">Oxidoreductase</keyword>
<dbReference type="RefSeq" id="WP_311495743.1">
    <property type="nucleotide sequence ID" value="NZ_JAVRHO010000019.1"/>
</dbReference>
<evidence type="ECO:0000259" key="1">
    <source>
        <dbReference type="Pfam" id="PF01494"/>
    </source>
</evidence>
<dbReference type="SUPFAM" id="SSF51905">
    <property type="entry name" value="FAD/NAD(P)-binding domain"/>
    <property type="match status" value="1"/>
</dbReference>
<dbReference type="InterPro" id="IPR036188">
    <property type="entry name" value="FAD/NAD-bd_sf"/>
</dbReference>
<dbReference type="EC" id="1.-.-.-" evidence="2"/>
<dbReference type="Gene3D" id="3.50.50.60">
    <property type="entry name" value="FAD/NAD(P)-binding domain"/>
    <property type="match status" value="1"/>
</dbReference>
<evidence type="ECO:0000313" key="3">
    <source>
        <dbReference type="Proteomes" id="UP001245285"/>
    </source>
</evidence>
<dbReference type="Pfam" id="PF01494">
    <property type="entry name" value="FAD_binding_3"/>
    <property type="match status" value="1"/>
</dbReference>
<evidence type="ECO:0000313" key="2">
    <source>
        <dbReference type="EMBL" id="MDT0647641.1"/>
    </source>
</evidence>
<feature type="domain" description="FAD-binding" evidence="1">
    <location>
        <begin position="6"/>
        <end position="292"/>
    </location>
</feature>
<dbReference type="GO" id="GO:0016491">
    <property type="term" value="F:oxidoreductase activity"/>
    <property type="evidence" value="ECO:0007669"/>
    <property type="project" value="UniProtKB-KW"/>
</dbReference>
<accession>A0ABU3CMW9</accession>
<name>A0ABU3CMW9_9FLAO</name>
<proteinExistence type="predicted"/>
<dbReference type="EMBL" id="JAVRHO010000019">
    <property type="protein sequence ID" value="MDT0647641.1"/>
    <property type="molecule type" value="Genomic_DNA"/>
</dbReference>